<feature type="chain" id="PRO_5025527198" evidence="4">
    <location>
        <begin position="24"/>
        <end position="349"/>
    </location>
</feature>
<dbReference type="SUPFAM" id="SSF53850">
    <property type="entry name" value="Periplasmic binding protein-like II"/>
    <property type="match status" value="1"/>
</dbReference>
<name>A0A6B3NHU6_9CYAN</name>
<dbReference type="GO" id="GO:0042597">
    <property type="term" value="C:periplasmic space"/>
    <property type="evidence" value="ECO:0007669"/>
    <property type="project" value="UniProtKB-SubCell"/>
</dbReference>
<evidence type="ECO:0000256" key="2">
    <source>
        <dbReference type="ARBA" id="ARBA00010742"/>
    </source>
</evidence>
<reference evidence="6" key="1">
    <citation type="submission" date="2019-11" db="EMBL/GenBank/DDBJ databases">
        <title>Genomic insights into an expanded diversity of filamentous marine cyanobacteria reveals the extraordinary biosynthetic potential of Moorea and Okeania.</title>
        <authorList>
            <person name="Ferreira Leao T."/>
            <person name="Wang M."/>
            <person name="Moss N."/>
            <person name="Da Silva R."/>
            <person name="Sanders J."/>
            <person name="Nurk S."/>
            <person name="Gurevich A."/>
            <person name="Humphrey G."/>
            <person name="Reher R."/>
            <person name="Zhu Q."/>
            <person name="Belda-Ferre P."/>
            <person name="Glukhov E."/>
            <person name="Rex R."/>
            <person name="Dorrestein P.C."/>
            <person name="Knight R."/>
            <person name="Pevzner P."/>
            <person name="Gerwick W.H."/>
            <person name="Gerwick L."/>
        </authorList>
    </citation>
    <scope>NUCLEOTIDE SEQUENCE</scope>
    <source>
        <strain evidence="6">SIO1C4</strain>
    </source>
</reference>
<evidence type="ECO:0000256" key="1">
    <source>
        <dbReference type="ARBA" id="ARBA00004418"/>
    </source>
</evidence>
<organism evidence="6">
    <name type="scientific">Symploca sp. SIO1C4</name>
    <dbReference type="NCBI Taxonomy" id="2607765"/>
    <lineage>
        <taxon>Bacteria</taxon>
        <taxon>Bacillati</taxon>
        <taxon>Cyanobacteriota</taxon>
        <taxon>Cyanophyceae</taxon>
        <taxon>Coleofasciculales</taxon>
        <taxon>Coleofasciculaceae</taxon>
        <taxon>Symploca</taxon>
    </lineage>
</organism>
<sequence length="349" mass="38271">MFKRHTYLFVGLSVLCLILGFSACQPTAPPPQPEVVIPEELRIGFQIIPNAELLAKAQGLVSNKFTQTQIKWIPYKSGRLVNQAMAVNEIDLGLCGSVPTAMGIAQGLPYKVYFIHNVIGDNEALVIKQSLGIKNLADLEGKKIAVPFGSTTHFSLLSALAAENIDLKDLTIVDLQPPEMLAAWQRGEIDGGFVWHPTLNRMLESEGEVLVTAKDLAIDKGIITADVAVVHDDFLKQYPKFLVQYISVLDEAIEFYRNNPQQAADVIAPELGISTEESLQGMNELVWLNSSEQADIRFLGTDKYPGSFAQVLKDSADFMVSQGALTSAPELSNYRQAIFNQAVSLASNY</sequence>
<evidence type="ECO:0000256" key="3">
    <source>
        <dbReference type="ARBA" id="ARBA00022729"/>
    </source>
</evidence>
<dbReference type="PANTHER" id="PTHR30024">
    <property type="entry name" value="ALIPHATIC SULFONATES-BINDING PROTEIN-RELATED"/>
    <property type="match status" value="1"/>
</dbReference>
<dbReference type="SMART" id="SM00062">
    <property type="entry name" value="PBPb"/>
    <property type="match status" value="1"/>
</dbReference>
<accession>A0A6B3NHU6</accession>
<proteinExistence type="inferred from homology"/>
<comment type="subcellular location">
    <subcellularLocation>
        <location evidence="1">Periplasm</location>
    </subcellularLocation>
</comment>
<keyword evidence="3 4" id="KW-0732">Signal</keyword>
<feature type="domain" description="Solute-binding protein family 3/N-terminal" evidence="5">
    <location>
        <begin position="40"/>
        <end position="260"/>
    </location>
</feature>
<dbReference type="PROSITE" id="PS51257">
    <property type="entry name" value="PROKAR_LIPOPROTEIN"/>
    <property type="match status" value="1"/>
</dbReference>
<dbReference type="Pfam" id="PF09084">
    <property type="entry name" value="NMT1"/>
    <property type="match status" value="1"/>
</dbReference>
<comment type="caution">
    <text evidence="6">The sequence shown here is derived from an EMBL/GenBank/DDBJ whole genome shotgun (WGS) entry which is preliminary data.</text>
</comment>
<dbReference type="InterPro" id="IPR010068">
    <property type="entry name" value="Peri-bd_TauA"/>
</dbReference>
<evidence type="ECO:0000256" key="4">
    <source>
        <dbReference type="SAM" id="SignalP"/>
    </source>
</evidence>
<dbReference type="PANTHER" id="PTHR30024:SF47">
    <property type="entry name" value="TAURINE-BINDING PERIPLASMIC PROTEIN"/>
    <property type="match status" value="1"/>
</dbReference>
<evidence type="ECO:0000259" key="5">
    <source>
        <dbReference type="SMART" id="SM00062"/>
    </source>
</evidence>
<gene>
    <name evidence="6" type="ORF">F6J89_27395</name>
</gene>
<dbReference type="InterPro" id="IPR001638">
    <property type="entry name" value="Solute-binding_3/MltF_N"/>
</dbReference>
<protein>
    <submittedName>
        <fullName evidence="6">ABC transporter substrate-binding protein</fullName>
    </submittedName>
</protein>
<evidence type="ECO:0000313" key="6">
    <source>
        <dbReference type="EMBL" id="NER31243.1"/>
    </source>
</evidence>
<dbReference type="GO" id="GO:0042918">
    <property type="term" value="P:alkanesulfonate transmembrane transport"/>
    <property type="evidence" value="ECO:0007669"/>
    <property type="project" value="TreeGrafter"/>
</dbReference>
<feature type="signal peptide" evidence="4">
    <location>
        <begin position="1"/>
        <end position="23"/>
    </location>
</feature>
<dbReference type="AlphaFoldDB" id="A0A6B3NHU6"/>
<dbReference type="EMBL" id="JAAHFQ010000760">
    <property type="protein sequence ID" value="NER31243.1"/>
    <property type="molecule type" value="Genomic_DNA"/>
</dbReference>
<dbReference type="InterPro" id="IPR015168">
    <property type="entry name" value="SsuA/THI5"/>
</dbReference>
<dbReference type="Gene3D" id="3.40.190.10">
    <property type="entry name" value="Periplasmic binding protein-like II"/>
    <property type="match status" value="2"/>
</dbReference>
<comment type="similarity">
    <text evidence="2">Belongs to the bacterial solute-binding protein SsuA/TauA family.</text>
</comment>
<dbReference type="CDD" id="cd13560">
    <property type="entry name" value="PBP2_taurine"/>
    <property type="match status" value="1"/>
</dbReference>